<feature type="chain" id="PRO_5045247343" description="TonB-dependent receptor" evidence="12">
    <location>
        <begin position="27"/>
        <end position="692"/>
    </location>
</feature>
<dbReference type="PANTHER" id="PTHR30069:SF53">
    <property type="entry name" value="COLICIN I RECEPTOR-RELATED"/>
    <property type="match status" value="1"/>
</dbReference>
<evidence type="ECO:0000313" key="15">
    <source>
        <dbReference type="EMBL" id="MBK1725934.1"/>
    </source>
</evidence>
<evidence type="ECO:0000256" key="7">
    <source>
        <dbReference type="ARBA" id="ARBA00023077"/>
    </source>
</evidence>
<dbReference type="InterPro" id="IPR037066">
    <property type="entry name" value="Plug_dom_sf"/>
</dbReference>
<dbReference type="InterPro" id="IPR039426">
    <property type="entry name" value="TonB-dep_rcpt-like"/>
</dbReference>
<evidence type="ECO:0000256" key="10">
    <source>
        <dbReference type="PROSITE-ProRule" id="PRU01360"/>
    </source>
</evidence>
<dbReference type="PANTHER" id="PTHR30069">
    <property type="entry name" value="TONB-DEPENDENT OUTER MEMBRANE RECEPTOR"/>
    <property type="match status" value="1"/>
</dbReference>
<keyword evidence="6" id="KW-0406">Ion transport</keyword>
<dbReference type="InterPro" id="IPR036942">
    <property type="entry name" value="Beta-barrel_TonB_sf"/>
</dbReference>
<organism evidence="15 16">
    <name type="scientific">Halorhodospira neutriphila</name>
    <dbReference type="NCBI Taxonomy" id="168379"/>
    <lineage>
        <taxon>Bacteria</taxon>
        <taxon>Pseudomonadati</taxon>
        <taxon>Pseudomonadota</taxon>
        <taxon>Gammaproteobacteria</taxon>
        <taxon>Chromatiales</taxon>
        <taxon>Ectothiorhodospiraceae</taxon>
        <taxon>Halorhodospira</taxon>
    </lineage>
</organism>
<evidence type="ECO:0000256" key="9">
    <source>
        <dbReference type="ARBA" id="ARBA00023237"/>
    </source>
</evidence>
<keyword evidence="2 10" id="KW-0813">Transport</keyword>
<evidence type="ECO:0000256" key="2">
    <source>
        <dbReference type="ARBA" id="ARBA00022448"/>
    </source>
</evidence>
<feature type="domain" description="TonB-dependent receptor-like beta-barrel" evidence="13">
    <location>
        <begin position="289"/>
        <end position="667"/>
    </location>
</feature>
<evidence type="ECO:0000256" key="5">
    <source>
        <dbReference type="ARBA" id="ARBA00022729"/>
    </source>
</evidence>
<dbReference type="SUPFAM" id="SSF56935">
    <property type="entry name" value="Porins"/>
    <property type="match status" value="1"/>
</dbReference>
<evidence type="ECO:0000256" key="1">
    <source>
        <dbReference type="ARBA" id="ARBA00004571"/>
    </source>
</evidence>
<keyword evidence="7 11" id="KW-0798">TonB box</keyword>
<dbReference type="Pfam" id="PF07715">
    <property type="entry name" value="Plug"/>
    <property type="match status" value="1"/>
</dbReference>
<evidence type="ECO:0000256" key="6">
    <source>
        <dbReference type="ARBA" id="ARBA00023065"/>
    </source>
</evidence>
<keyword evidence="8 10" id="KW-0472">Membrane</keyword>
<dbReference type="InterPro" id="IPR000531">
    <property type="entry name" value="Beta-barrel_TonB"/>
</dbReference>
<comment type="subcellular location">
    <subcellularLocation>
        <location evidence="1 10">Cell outer membrane</location>
        <topology evidence="1 10">Multi-pass membrane protein</topology>
    </subcellularLocation>
</comment>
<dbReference type="InterPro" id="IPR012910">
    <property type="entry name" value="Plug_dom"/>
</dbReference>
<reference evidence="15 16" key="1">
    <citation type="journal article" date="2020" name="Microorganisms">
        <title>Osmotic Adaptation and Compatible Solute Biosynthesis of Phototrophic Bacteria as Revealed from Genome Analyses.</title>
        <authorList>
            <person name="Imhoff J.F."/>
            <person name="Rahn T."/>
            <person name="Kunzel S."/>
            <person name="Keller A."/>
            <person name="Neulinger S.C."/>
        </authorList>
    </citation>
    <scope>NUCLEOTIDE SEQUENCE [LARGE SCALE GENOMIC DNA]</scope>
    <source>
        <strain evidence="15 16">DSM 15116</strain>
    </source>
</reference>
<feature type="domain" description="TonB-dependent receptor plug" evidence="14">
    <location>
        <begin position="52"/>
        <end position="152"/>
    </location>
</feature>
<gene>
    <name evidence="15" type="ORF">CKO13_02645</name>
</gene>
<dbReference type="EMBL" id="NRSH01000016">
    <property type="protein sequence ID" value="MBK1725934.1"/>
    <property type="molecule type" value="Genomic_DNA"/>
</dbReference>
<dbReference type="CDD" id="cd01347">
    <property type="entry name" value="ligand_gated_channel"/>
    <property type="match status" value="1"/>
</dbReference>
<evidence type="ECO:0000256" key="8">
    <source>
        <dbReference type="ARBA" id="ARBA00023136"/>
    </source>
</evidence>
<evidence type="ECO:0000256" key="4">
    <source>
        <dbReference type="ARBA" id="ARBA00022692"/>
    </source>
</evidence>
<evidence type="ECO:0000256" key="11">
    <source>
        <dbReference type="RuleBase" id="RU003357"/>
    </source>
</evidence>
<sequence>MEHRSAITLTLASSLPLLALPAPAGAAEAGAGAAELSAVTVTTPTRTERSAARSPASVEVIGGEELERSGATMLDEALREHSSVFIGADGTSASIRGAALQDTVFLIDGRRIRGASGVGYEVNRLPVSQVERVEIIKGPGSLMYGSDALGGVINIVTHAPQPGLQGSVSLQTGTQLDDDGDRHNLGLRLSGGGERTQFSLFADVLDRDAYTEEAVAEPSETPGDIQPAYRFEAGHREAAEVYNVGATLSHWLTDQLNLRLSGGVMDETRERDLIQDRAKVEDADGDKITGFPARRVEENDRLDLSASAEWLATEAWRLRYRAYYSEYHKERSNTVRPWADFGYASAGASEFGPREVTLADRTQELTGFWTPGPAHTLQLGLEHRNRRYQDHEPAGEPSYDQWVAGAFAQHEWQAAERLELVYGARYDDSSAGVDETSLKGGAVLRLAPQARLKARYAEGFKVPEPRTYKTDTLDPRGRLTLGADVVDRDVGKEAFALEPERSRTYELGLSGELQALAAGPSRYALTAFRSTFDDRIEKQAVKDSSGKLQYITWRNVEDARVDGVEASLTQPLASAWTLELEATWLDAVNRETDQQLTYSPEHTALAALSWRPGPRWSARLRARRVGERYEDAQNTVKQAAYTLVGLDVRLASRRWEGVTWHAGVDNLLDEENDTSLYADPGRFARIGARYQF</sequence>
<dbReference type="Gene3D" id="2.170.130.10">
    <property type="entry name" value="TonB-dependent receptor, plug domain"/>
    <property type="match status" value="1"/>
</dbReference>
<evidence type="ECO:0000256" key="3">
    <source>
        <dbReference type="ARBA" id="ARBA00022452"/>
    </source>
</evidence>
<proteinExistence type="inferred from homology"/>
<keyword evidence="4 10" id="KW-0812">Transmembrane</keyword>
<comment type="caution">
    <text evidence="15">The sequence shown here is derived from an EMBL/GenBank/DDBJ whole genome shotgun (WGS) entry which is preliminary data.</text>
</comment>
<evidence type="ECO:0008006" key="17">
    <source>
        <dbReference type="Google" id="ProtNLM"/>
    </source>
</evidence>
<dbReference type="RefSeq" id="WP_200256555.1">
    <property type="nucleotide sequence ID" value="NZ_NRSH01000016.1"/>
</dbReference>
<keyword evidence="5 12" id="KW-0732">Signal</keyword>
<dbReference type="Pfam" id="PF00593">
    <property type="entry name" value="TonB_dep_Rec_b-barrel"/>
    <property type="match status" value="1"/>
</dbReference>
<keyword evidence="3 10" id="KW-1134">Transmembrane beta strand</keyword>
<comment type="similarity">
    <text evidence="10 11">Belongs to the TonB-dependent receptor family.</text>
</comment>
<protein>
    <recommendedName>
        <fullName evidence="17">TonB-dependent receptor</fullName>
    </recommendedName>
</protein>
<evidence type="ECO:0000313" key="16">
    <source>
        <dbReference type="Proteomes" id="UP000738126"/>
    </source>
</evidence>
<keyword evidence="16" id="KW-1185">Reference proteome</keyword>
<accession>A0ABS1E6L3</accession>
<dbReference type="Proteomes" id="UP000738126">
    <property type="component" value="Unassembled WGS sequence"/>
</dbReference>
<keyword evidence="9 10" id="KW-0998">Cell outer membrane</keyword>
<feature type="signal peptide" evidence="12">
    <location>
        <begin position="1"/>
        <end position="26"/>
    </location>
</feature>
<dbReference type="Gene3D" id="2.40.170.20">
    <property type="entry name" value="TonB-dependent receptor, beta-barrel domain"/>
    <property type="match status" value="1"/>
</dbReference>
<dbReference type="PROSITE" id="PS52016">
    <property type="entry name" value="TONB_DEPENDENT_REC_3"/>
    <property type="match status" value="1"/>
</dbReference>
<evidence type="ECO:0000256" key="12">
    <source>
        <dbReference type="SAM" id="SignalP"/>
    </source>
</evidence>
<evidence type="ECO:0000259" key="14">
    <source>
        <dbReference type="Pfam" id="PF07715"/>
    </source>
</evidence>
<name>A0ABS1E6L3_9GAMM</name>
<evidence type="ECO:0000259" key="13">
    <source>
        <dbReference type="Pfam" id="PF00593"/>
    </source>
</evidence>